<protein>
    <recommendedName>
        <fullName evidence="5">Archease domain-containing protein</fullName>
    </recommendedName>
</protein>
<keyword evidence="3" id="KW-0479">Metal-binding</keyword>
<dbReference type="GO" id="GO:0046872">
    <property type="term" value="F:metal ion binding"/>
    <property type="evidence" value="ECO:0007669"/>
    <property type="project" value="UniProtKB-KW"/>
</dbReference>
<dbReference type="PANTHER" id="PTHR12682">
    <property type="entry name" value="ARCHEASE"/>
    <property type="match status" value="1"/>
</dbReference>
<dbReference type="AlphaFoldDB" id="I5B1H7"/>
<evidence type="ECO:0000256" key="4">
    <source>
        <dbReference type="ARBA" id="ARBA00022837"/>
    </source>
</evidence>
<keyword evidence="4" id="KW-0106">Calcium</keyword>
<evidence type="ECO:0000313" key="6">
    <source>
        <dbReference type="EMBL" id="EIM63340.1"/>
    </source>
</evidence>
<evidence type="ECO:0000259" key="5">
    <source>
        <dbReference type="Pfam" id="PF01951"/>
    </source>
</evidence>
<dbReference type="HOGENOM" id="CLU_111362_3_1_7"/>
<evidence type="ECO:0000256" key="2">
    <source>
        <dbReference type="ARBA" id="ARBA00022694"/>
    </source>
</evidence>
<sequence>MPTKSLPESFHAFYDTGFEEMEHTADCALHVWGQNLNELLLNAARGMNSLIAFDLSSIPDNIEKQFELAAIDAESLLVEWLNELAYWAETQMLIFRRFDLYKVTPTHLQAVMHGGHASRLKKHIKAVTYHNLKIVETKKGVEATVVFDV</sequence>
<dbReference type="InterPro" id="IPR036820">
    <property type="entry name" value="Archease_dom_sf"/>
</dbReference>
<dbReference type="EMBL" id="CM001488">
    <property type="protein sequence ID" value="EIM63340.1"/>
    <property type="molecule type" value="Genomic_DNA"/>
</dbReference>
<evidence type="ECO:0000313" key="7">
    <source>
        <dbReference type="Proteomes" id="UP000005778"/>
    </source>
</evidence>
<dbReference type="Pfam" id="PF01951">
    <property type="entry name" value="Archease"/>
    <property type="match status" value="1"/>
</dbReference>
<dbReference type="RefSeq" id="WP_004072401.1">
    <property type="nucleotide sequence ID" value="NZ_CM001488.1"/>
</dbReference>
<organism evidence="6 7">
    <name type="scientific">Desulfobacter postgatei 2ac9</name>
    <dbReference type="NCBI Taxonomy" id="879212"/>
    <lineage>
        <taxon>Bacteria</taxon>
        <taxon>Pseudomonadati</taxon>
        <taxon>Thermodesulfobacteriota</taxon>
        <taxon>Desulfobacteria</taxon>
        <taxon>Desulfobacterales</taxon>
        <taxon>Desulfobacteraceae</taxon>
        <taxon>Desulfobacter</taxon>
    </lineage>
</organism>
<dbReference type="InterPro" id="IPR023572">
    <property type="entry name" value="Archease_dom"/>
</dbReference>
<dbReference type="OrthoDB" id="164090at2"/>
<dbReference type="InterPro" id="IPR002804">
    <property type="entry name" value="Archease"/>
</dbReference>
<keyword evidence="2" id="KW-0819">tRNA processing</keyword>
<dbReference type="GO" id="GO:0008033">
    <property type="term" value="P:tRNA processing"/>
    <property type="evidence" value="ECO:0007669"/>
    <property type="project" value="UniProtKB-KW"/>
</dbReference>
<comment type="similarity">
    <text evidence="1">Belongs to the archease family.</text>
</comment>
<dbReference type="STRING" id="879212.DespoDRAFT_01392"/>
<gene>
    <name evidence="6" type="ORF">DespoDRAFT_01392</name>
</gene>
<reference evidence="6 7" key="1">
    <citation type="submission" date="2011-09" db="EMBL/GenBank/DDBJ databases">
        <authorList>
            <consortium name="US DOE Joint Genome Institute (JGI-PGF)"/>
            <person name="Lucas S."/>
            <person name="Han J."/>
            <person name="Lapidus A."/>
            <person name="Cheng J.-F."/>
            <person name="Goodwin L."/>
            <person name="Pitluck S."/>
            <person name="Peters L."/>
            <person name="Land M.L."/>
            <person name="Hauser L."/>
            <person name="Orellana R."/>
            <person name="Lovley D."/>
            <person name="Woyke T.J."/>
        </authorList>
    </citation>
    <scope>NUCLEOTIDE SEQUENCE [LARGE SCALE GENOMIC DNA]</scope>
    <source>
        <strain evidence="6 7">2ac9</strain>
    </source>
</reference>
<name>I5B1H7_9BACT</name>
<keyword evidence="7" id="KW-1185">Reference proteome</keyword>
<dbReference type="PANTHER" id="PTHR12682:SF11">
    <property type="entry name" value="PROTEIN ARCHEASE"/>
    <property type="match status" value="1"/>
</dbReference>
<accession>I5B1H7</accession>
<dbReference type="Proteomes" id="UP000005778">
    <property type="component" value="Chromosome"/>
</dbReference>
<evidence type="ECO:0000256" key="3">
    <source>
        <dbReference type="ARBA" id="ARBA00022723"/>
    </source>
</evidence>
<dbReference type="Gene3D" id="3.55.10.10">
    <property type="entry name" value="Archease domain"/>
    <property type="match status" value="1"/>
</dbReference>
<evidence type="ECO:0000256" key="1">
    <source>
        <dbReference type="ARBA" id="ARBA00007963"/>
    </source>
</evidence>
<feature type="domain" description="Archease" evidence="5">
    <location>
        <begin position="18"/>
        <end position="149"/>
    </location>
</feature>
<dbReference type="SUPFAM" id="SSF69819">
    <property type="entry name" value="MTH1598-like"/>
    <property type="match status" value="1"/>
</dbReference>
<proteinExistence type="inferred from homology"/>
<reference evidence="6 7" key="2">
    <citation type="submission" date="2012-02" db="EMBL/GenBank/DDBJ databases">
        <title>Improved High-Quality Draft sequence of Desulfobacter postgatei 2ac9.</title>
        <authorList>
            <consortium name="US DOE Joint Genome Institute"/>
            <person name="Lucas S."/>
            <person name="Han J."/>
            <person name="Lapidus A."/>
            <person name="Cheng J.-F."/>
            <person name="Goodwin L."/>
            <person name="Pitluck S."/>
            <person name="Peters L."/>
            <person name="Ovchinnikova G."/>
            <person name="Held B."/>
            <person name="Detter J.C."/>
            <person name="Han C."/>
            <person name="Tapia R."/>
            <person name="Land M."/>
            <person name="Hauser L."/>
            <person name="Kyrpides N."/>
            <person name="Ivanova N."/>
            <person name="Pagani I."/>
            <person name="Orellana R."/>
            <person name="Lovley D."/>
            <person name="Woyke T."/>
        </authorList>
    </citation>
    <scope>NUCLEOTIDE SEQUENCE [LARGE SCALE GENOMIC DNA]</scope>
    <source>
        <strain evidence="6 7">2ac9</strain>
    </source>
</reference>
<dbReference type="eggNOG" id="COG1371">
    <property type="taxonomic scope" value="Bacteria"/>
</dbReference>